<comment type="function">
    <text evidence="4">Esterase involved in the hydrolysis of xylan, a major structural heterogeneous polysaccharide found in plant biomass representing the second most abundant polysaccharide in the biosphere, after cellulose.</text>
</comment>
<gene>
    <name evidence="5" type="ORF">AJ79_09965</name>
</gene>
<keyword evidence="4" id="KW-0119">Carbohydrate metabolism</keyword>
<evidence type="ECO:0000313" key="5">
    <source>
        <dbReference type="EMBL" id="PGG95592.1"/>
    </source>
</evidence>
<dbReference type="SUPFAM" id="SSF53474">
    <property type="entry name" value="alpha/beta-Hydrolases"/>
    <property type="match status" value="2"/>
</dbReference>
<dbReference type="EC" id="3.1.1.-" evidence="4"/>
<name>A0A2B7WG65_9EURO</name>
<accession>A0A2B7WG65</accession>
<reference evidence="5 6" key="1">
    <citation type="submission" date="2017-10" db="EMBL/GenBank/DDBJ databases">
        <title>Comparative genomics in systemic dimorphic fungi from Ajellomycetaceae.</title>
        <authorList>
            <person name="Munoz J.F."/>
            <person name="Mcewen J.G."/>
            <person name="Clay O.K."/>
            <person name="Cuomo C.A."/>
        </authorList>
    </citation>
    <scope>NUCLEOTIDE SEQUENCE [LARGE SCALE GENOMIC DNA]</scope>
    <source>
        <strain evidence="5 6">UAMH5409</strain>
    </source>
</reference>
<evidence type="ECO:0000256" key="1">
    <source>
        <dbReference type="ARBA" id="ARBA00022487"/>
    </source>
</evidence>
<comment type="caution">
    <text evidence="5">The sequence shown here is derived from an EMBL/GenBank/DDBJ whole genome shotgun (WGS) entry which is preliminary data.</text>
</comment>
<sequence length="288" mass="31033">MLPSLRRLGAAVLLLASTTTAQLQQVTNFGENPTNVQMYVYRPAQVSPNPAIIVAMHYCTGTAQAYYQGTQYARLADSKGFIVIYPDAPDSGGCWDVHSDQTLTHDAGGDSLGIASMVRYALQEYGADPEKVFMAGSSSGAMMTNVLAGAYPDLFKAGSSFSGVPYGCFQGPGMWNSACAQGQLTKSAQEWGDMVRAGYPGYDGPRPRLQMWHGSADTTLSYNNFAEANKQWSNVFGIEQTGEEANTPRPGYTKLIFGDGTQYEAYSAQGVGHNLPDFSVEAVEWFGL</sequence>
<dbReference type="AlphaFoldDB" id="A0A2B7WG65"/>
<dbReference type="Gene3D" id="3.40.50.1820">
    <property type="entry name" value="alpha/beta hydrolase"/>
    <property type="match status" value="1"/>
</dbReference>
<evidence type="ECO:0000313" key="6">
    <source>
        <dbReference type="Proteomes" id="UP000223968"/>
    </source>
</evidence>
<evidence type="ECO:0000256" key="2">
    <source>
        <dbReference type="ARBA" id="ARBA00022729"/>
    </source>
</evidence>
<dbReference type="Proteomes" id="UP000223968">
    <property type="component" value="Unassembled WGS sequence"/>
</dbReference>
<keyword evidence="3 4" id="KW-0378">Hydrolase</keyword>
<dbReference type="STRING" id="1447875.A0A2B7WG65"/>
<dbReference type="InterPro" id="IPR010126">
    <property type="entry name" value="Esterase_phb"/>
</dbReference>
<dbReference type="GO" id="GO:0005576">
    <property type="term" value="C:extracellular region"/>
    <property type="evidence" value="ECO:0007669"/>
    <property type="project" value="UniProtKB-SubCell"/>
</dbReference>
<keyword evidence="2 4" id="KW-0732">Signal</keyword>
<dbReference type="InterPro" id="IPR050955">
    <property type="entry name" value="Plant_Biomass_Hydrol_Est"/>
</dbReference>
<evidence type="ECO:0000256" key="4">
    <source>
        <dbReference type="RuleBase" id="RU367147"/>
    </source>
</evidence>
<dbReference type="GO" id="GO:0045493">
    <property type="term" value="P:xylan catabolic process"/>
    <property type="evidence" value="ECO:0007669"/>
    <property type="project" value="UniProtKB-UniRule"/>
</dbReference>
<dbReference type="EMBL" id="PDNB01000328">
    <property type="protein sequence ID" value="PGG95592.1"/>
    <property type="molecule type" value="Genomic_DNA"/>
</dbReference>
<dbReference type="Pfam" id="PF10503">
    <property type="entry name" value="Esterase_PHB"/>
    <property type="match status" value="1"/>
</dbReference>
<protein>
    <recommendedName>
        <fullName evidence="4">Carboxylic ester hydrolase</fullName>
        <ecNumber evidence="4">3.1.1.-</ecNumber>
    </recommendedName>
</protein>
<keyword evidence="4" id="KW-0624">Polysaccharide degradation</keyword>
<dbReference type="NCBIfam" id="TIGR01840">
    <property type="entry name" value="esterase_phb"/>
    <property type="match status" value="1"/>
</dbReference>
<comment type="subcellular location">
    <subcellularLocation>
        <location evidence="4">Secreted</location>
    </subcellularLocation>
</comment>
<dbReference type="PANTHER" id="PTHR43037:SF5">
    <property type="entry name" value="FERULOYL ESTERASE"/>
    <property type="match status" value="1"/>
</dbReference>
<feature type="signal peptide" evidence="4">
    <location>
        <begin position="1"/>
        <end position="21"/>
    </location>
</feature>
<dbReference type="InterPro" id="IPR029058">
    <property type="entry name" value="AB_hydrolase_fold"/>
</dbReference>
<keyword evidence="4" id="KW-0964">Secreted</keyword>
<keyword evidence="6" id="KW-1185">Reference proteome</keyword>
<organism evidence="5 6">
    <name type="scientific">Helicocarpus griseus UAMH5409</name>
    <dbReference type="NCBI Taxonomy" id="1447875"/>
    <lineage>
        <taxon>Eukaryota</taxon>
        <taxon>Fungi</taxon>
        <taxon>Dikarya</taxon>
        <taxon>Ascomycota</taxon>
        <taxon>Pezizomycotina</taxon>
        <taxon>Eurotiomycetes</taxon>
        <taxon>Eurotiomycetidae</taxon>
        <taxon>Onygenales</taxon>
        <taxon>Ajellomycetaceae</taxon>
        <taxon>Helicocarpus</taxon>
    </lineage>
</organism>
<feature type="chain" id="PRO_5029032044" description="Carboxylic ester hydrolase" evidence="4">
    <location>
        <begin position="22"/>
        <end position="288"/>
    </location>
</feature>
<comment type="similarity">
    <text evidence="4">Belongs to the carbohydrate esterase 1 (CE1) family.</text>
</comment>
<proteinExistence type="inferred from homology"/>
<dbReference type="GO" id="GO:0052689">
    <property type="term" value="F:carboxylic ester hydrolase activity"/>
    <property type="evidence" value="ECO:0007669"/>
    <property type="project" value="UniProtKB-KW"/>
</dbReference>
<evidence type="ECO:0000256" key="3">
    <source>
        <dbReference type="ARBA" id="ARBA00022801"/>
    </source>
</evidence>
<dbReference type="OrthoDB" id="2425929at2759"/>
<dbReference type="PANTHER" id="PTHR43037">
    <property type="entry name" value="UNNAMED PRODUCT-RELATED"/>
    <property type="match status" value="1"/>
</dbReference>
<keyword evidence="1 4" id="KW-0719">Serine esterase</keyword>